<dbReference type="AlphaFoldDB" id="A0A6G9IEY0"/>
<keyword evidence="2" id="KW-1185">Reference proteome</keyword>
<protein>
    <submittedName>
        <fullName evidence="1">Uncharacterized protein</fullName>
    </submittedName>
</protein>
<dbReference type="InParanoid" id="A0A6G9IEY0"/>
<name>A0A6G9IEY0_9GAMM</name>
<accession>A0A6G9IEY0</accession>
<dbReference type="KEGG" id="orb:IPMB12_10915"/>
<evidence type="ECO:0000313" key="2">
    <source>
        <dbReference type="Proteomes" id="UP000501168"/>
    </source>
</evidence>
<reference evidence="1 2" key="1">
    <citation type="submission" date="2020-03" db="EMBL/GenBank/DDBJ databases">
        <title>Complete genome sequence of Orbus sp. IPMB12 (BCRC 80908).</title>
        <authorList>
            <person name="Lo W.-S."/>
            <person name="Chang T.-H."/>
            <person name="Kuo C.-H."/>
        </authorList>
    </citation>
    <scope>NUCLEOTIDE SEQUENCE [LARGE SCALE GENOMIC DNA]</scope>
    <source>
        <strain evidence="1 2">IPMB12</strain>
    </source>
</reference>
<organism evidence="1 2">
    <name type="scientific">Zophobihabitans entericus</name>
    <dbReference type="NCBI Taxonomy" id="1635327"/>
    <lineage>
        <taxon>Bacteria</taxon>
        <taxon>Pseudomonadati</taxon>
        <taxon>Pseudomonadota</taxon>
        <taxon>Gammaproteobacteria</taxon>
        <taxon>Orbales</taxon>
        <taxon>Orbaceae</taxon>
        <taxon>Zophobihabitans</taxon>
    </lineage>
</organism>
<proteinExistence type="predicted"/>
<gene>
    <name evidence="1" type="ORF">IPMB12_10915</name>
</gene>
<sequence length="207" mass="23805">MTRLYKIEECPELMTDAYVCDESNNLMFLSVWGRDTSIKSFIARLALGQSEHGLNEFNIINDHDCALNAYIGSPKRLDKSLTRVYRQTLFGTLSHLWIFDKRFLKVDKANNQALLLPPSNESKENVKTRIWYLVKETCSLPLLDSWCDYVLSILYREEMITTFPKTNIGDLTAYKIHLNIELLNTLLGEAIREGMLTTDQPASGYLI</sequence>
<dbReference type="EMBL" id="CP050253">
    <property type="protein sequence ID" value="QIQ22150.1"/>
    <property type="molecule type" value="Genomic_DNA"/>
</dbReference>
<dbReference type="Proteomes" id="UP000501168">
    <property type="component" value="Chromosome"/>
</dbReference>
<evidence type="ECO:0000313" key="1">
    <source>
        <dbReference type="EMBL" id="QIQ22150.1"/>
    </source>
</evidence>
<dbReference type="RefSeq" id="WP_166917447.1">
    <property type="nucleotide sequence ID" value="NZ_CP050253.1"/>
</dbReference>